<dbReference type="HOGENOM" id="CLU_002706_0_0_1"/>
<dbReference type="InterPro" id="IPR011990">
    <property type="entry name" value="TPR-like_helical_dom_sf"/>
</dbReference>
<feature type="repeat" description="PPR" evidence="2">
    <location>
        <begin position="100"/>
        <end position="134"/>
    </location>
</feature>
<dbReference type="Pfam" id="PF01535">
    <property type="entry name" value="PPR"/>
    <property type="match status" value="3"/>
</dbReference>
<dbReference type="Gramene" id="EFJ35071">
    <property type="protein sequence ID" value="EFJ35071"/>
    <property type="gene ID" value="SELMODRAFT_80859"/>
</dbReference>
<keyword evidence="4" id="KW-1185">Reference proteome</keyword>
<dbReference type="NCBIfam" id="TIGR00756">
    <property type="entry name" value="PPR"/>
    <property type="match status" value="2"/>
</dbReference>
<dbReference type="GO" id="GO:0009451">
    <property type="term" value="P:RNA modification"/>
    <property type="evidence" value="ECO:0007669"/>
    <property type="project" value="InterPro"/>
</dbReference>
<evidence type="ECO:0000256" key="2">
    <source>
        <dbReference type="PROSITE-ProRule" id="PRU00708"/>
    </source>
</evidence>
<dbReference type="STRING" id="88036.D8QXN7"/>
<organism evidence="4">
    <name type="scientific">Selaginella moellendorffii</name>
    <name type="common">Spikemoss</name>
    <dbReference type="NCBI Taxonomy" id="88036"/>
    <lineage>
        <taxon>Eukaryota</taxon>
        <taxon>Viridiplantae</taxon>
        <taxon>Streptophyta</taxon>
        <taxon>Embryophyta</taxon>
        <taxon>Tracheophyta</taxon>
        <taxon>Lycopodiopsida</taxon>
        <taxon>Selaginellales</taxon>
        <taxon>Selaginellaceae</taxon>
        <taxon>Selaginella</taxon>
    </lineage>
</organism>
<dbReference type="Proteomes" id="UP000001514">
    <property type="component" value="Unassembled WGS sequence"/>
</dbReference>
<accession>D8QXN7</accession>
<dbReference type="PANTHER" id="PTHR47926">
    <property type="entry name" value="PENTATRICOPEPTIDE REPEAT-CONTAINING PROTEIN"/>
    <property type="match status" value="1"/>
</dbReference>
<dbReference type="eggNOG" id="KOG4197">
    <property type="taxonomic scope" value="Eukaryota"/>
</dbReference>
<dbReference type="KEGG" id="smo:SELMODRAFT_80859"/>
<proteinExistence type="predicted"/>
<evidence type="ECO:0008006" key="5">
    <source>
        <dbReference type="Google" id="ProtNLM"/>
    </source>
</evidence>
<evidence type="ECO:0000256" key="1">
    <source>
        <dbReference type="ARBA" id="ARBA00022737"/>
    </source>
</evidence>
<dbReference type="InParanoid" id="D8QXN7"/>
<reference evidence="3 4" key="1">
    <citation type="journal article" date="2011" name="Science">
        <title>The Selaginella genome identifies genetic changes associated with the evolution of vascular plants.</title>
        <authorList>
            <person name="Banks J.A."/>
            <person name="Nishiyama T."/>
            <person name="Hasebe M."/>
            <person name="Bowman J.L."/>
            <person name="Gribskov M."/>
            <person name="dePamphilis C."/>
            <person name="Albert V.A."/>
            <person name="Aono N."/>
            <person name="Aoyama T."/>
            <person name="Ambrose B.A."/>
            <person name="Ashton N.W."/>
            <person name="Axtell M.J."/>
            <person name="Barker E."/>
            <person name="Barker M.S."/>
            <person name="Bennetzen J.L."/>
            <person name="Bonawitz N.D."/>
            <person name="Chapple C."/>
            <person name="Cheng C."/>
            <person name="Correa L.G."/>
            <person name="Dacre M."/>
            <person name="DeBarry J."/>
            <person name="Dreyer I."/>
            <person name="Elias M."/>
            <person name="Engstrom E.M."/>
            <person name="Estelle M."/>
            <person name="Feng L."/>
            <person name="Finet C."/>
            <person name="Floyd S.K."/>
            <person name="Frommer W.B."/>
            <person name="Fujita T."/>
            <person name="Gramzow L."/>
            <person name="Gutensohn M."/>
            <person name="Harholt J."/>
            <person name="Hattori M."/>
            <person name="Heyl A."/>
            <person name="Hirai T."/>
            <person name="Hiwatashi Y."/>
            <person name="Ishikawa M."/>
            <person name="Iwata M."/>
            <person name="Karol K.G."/>
            <person name="Koehler B."/>
            <person name="Kolukisaoglu U."/>
            <person name="Kubo M."/>
            <person name="Kurata T."/>
            <person name="Lalonde S."/>
            <person name="Li K."/>
            <person name="Li Y."/>
            <person name="Litt A."/>
            <person name="Lyons E."/>
            <person name="Manning G."/>
            <person name="Maruyama T."/>
            <person name="Michael T.P."/>
            <person name="Mikami K."/>
            <person name="Miyazaki S."/>
            <person name="Morinaga S."/>
            <person name="Murata T."/>
            <person name="Mueller-Roeber B."/>
            <person name="Nelson D.R."/>
            <person name="Obara M."/>
            <person name="Oguri Y."/>
            <person name="Olmstead R.G."/>
            <person name="Onodera N."/>
            <person name="Petersen B.L."/>
            <person name="Pils B."/>
            <person name="Prigge M."/>
            <person name="Rensing S.A."/>
            <person name="Riano-Pachon D.M."/>
            <person name="Roberts A.W."/>
            <person name="Sato Y."/>
            <person name="Scheller H.V."/>
            <person name="Schulz B."/>
            <person name="Schulz C."/>
            <person name="Shakirov E.V."/>
            <person name="Shibagaki N."/>
            <person name="Shinohara N."/>
            <person name="Shippen D.E."/>
            <person name="Soerensen I."/>
            <person name="Sotooka R."/>
            <person name="Sugimoto N."/>
            <person name="Sugita M."/>
            <person name="Sumikawa N."/>
            <person name="Tanurdzic M."/>
            <person name="Theissen G."/>
            <person name="Ulvskov P."/>
            <person name="Wakazuki S."/>
            <person name="Weng J.K."/>
            <person name="Willats W.W."/>
            <person name="Wipf D."/>
            <person name="Wolf P.G."/>
            <person name="Yang L."/>
            <person name="Zimmer A.D."/>
            <person name="Zhu Q."/>
            <person name="Mitros T."/>
            <person name="Hellsten U."/>
            <person name="Loque D."/>
            <person name="Otillar R."/>
            <person name="Salamov A."/>
            <person name="Schmutz J."/>
            <person name="Shapiro H."/>
            <person name="Lindquist E."/>
            <person name="Lucas S."/>
            <person name="Rokhsar D."/>
            <person name="Grigoriev I.V."/>
        </authorList>
    </citation>
    <scope>NUCLEOTIDE SEQUENCE [LARGE SCALE GENOMIC DNA]</scope>
</reference>
<dbReference type="InterPro" id="IPR046960">
    <property type="entry name" value="PPR_At4g14850-like_plant"/>
</dbReference>
<dbReference type="GO" id="GO:0003723">
    <property type="term" value="F:RNA binding"/>
    <property type="evidence" value="ECO:0007669"/>
    <property type="project" value="InterPro"/>
</dbReference>
<name>D8QXN7_SELML</name>
<evidence type="ECO:0000313" key="4">
    <source>
        <dbReference type="Proteomes" id="UP000001514"/>
    </source>
</evidence>
<evidence type="ECO:0000313" key="3">
    <source>
        <dbReference type="EMBL" id="EFJ35071.1"/>
    </source>
</evidence>
<dbReference type="EMBL" id="GL377568">
    <property type="protein sequence ID" value="EFJ35071.1"/>
    <property type="molecule type" value="Genomic_DNA"/>
</dbReference>
<dbReference type="PROSITE" id="PS51375">
    <property type="entry name" value="PPR"/>
    <property type="match status" value="2"/>
</dbReference>
<dbReference type="AlphaFoldDB" id="D8QXN7"/>
<dbReference type="Pfam" id="PF13041">
    <property type="entry name" value="PPR_2"/>
    <property type="match status" value="1"/>
</dbReference>
<feature type="repeat" description="PPR" evidence="2">
    <location>
        <begin position="64"/>
        <end position="98"/>
    </location>
</feature>
<gene>
    <name evidence="3" type="ORF">SELMODRAFT_80859</name>
</gene>
<sequence length="239" mass="26907">MLTAYTFYGNGSKALEVYDKMVGQLIQPDSMVLLNVIDAESLVRDVGLVRNLHACVASSSFILKIQIQNALINMYAQCGSLEEARQVFDGTERKNLVAHDMVTWSSLLAGYTHHGHAEYAILLHHDMHLEGVQPDSITYISILNAQPCRPARPHKIVFKYFKLMFQYGIVSTIVHYNCMVDILGRANHMEDALFMIYNISFDADLIISWMTLLGACRKWLDISIGKKAFAALIKRPNPG</sequence>
<keyword evidence="1" id="KW-0677">Repeat</keyword>
<dbReference type="InterPro" id="IPR002885">
    <property type="entry name" value="PPR_rpt"/>
</dbReference>
<dbReference type="Gene3D" id="1.25.40.10">
    <property type="entry name" value="Tetratricopeptide repeat domain"/>
    <property type="match status" value="2"/>
</dbReference>
<protein>
    <recommendedName>
        <fullName evidence="5">Pentacotripeptide-repeat region of PRORP domain-containing protein</fullName>
    </recommendedName>
</protein>